<dbReference type="EMBL" id="CM045758">
    <property type="protein sequence ID" value="KAI8031350.1"/>
    <property type="molecule type" value="Genomic_DNA"/>
</dbReference>
<keyword evidence="2" id="KW-1185">Reference proteome</keyword>
<evidence type="ECO:0000313" key="2">
    <source>
        <dbReference type="Proteomes" id="UP001060215"/>
    </source>
</evidence>
<reference evidence="1 2" key="1">
    <citation type="journal article" date="2022" name="Plant J.">
        <title>Chromosome-level genome of Camellia lanceoleosa provides a valuable resource for understanding genome evolution and self-incompatibility.</title>
        <authorList>
            <person name="Gong W."/>
            <person name="Xiao S."/>
            <person name="Wang L."/>
            <person name="Liao Z."/>
            <person name="Chang Y."/>
            <person name="Mo W."/>
            <person name="Hu G."/>
            <person name="Li W."/>
            <person name="Zhao G."/>
            <person name="Zhu H."/>
            <person name="Hu X."/>
            <person name="Ji K."/>
            <person name="Xiang X."/>
            <person name="Song Q."/>
            <person name="Yuan D."/>
            <person name="Jin S."/>
            <person name="Zhang L."/>
        </authorList>
    </citation>
    <scope>NUCLEOTIDE SEQUENCE [LARGE SCALE GENOMIC DNA]</scope>
    <source>
        <strain evidence="1">SQ_2022a</strain>
    </source>
</reference>
<protein>
    <submittedName>
        <fullName evidence="1">Uncharacterized protein</fullName>
    </submittedName>
</protein>
<organism evidence="1 2">
    <name type="scientific">Camellia lanceoleosa</name>
    <dbReference type="NCBI Taxonomy" id="1840588"/>
    <lineage>
        <taxon>Eukaryota</taxon>
        <taxon>Viridiplantae</taxon>
        <taxon>Streptophyta</taxon>
        <taxon>Embryophyta</taxon>
        <taxon>Tracheophyta</taxon>
        <taxon>Spermatophyta</taxon>
        <taxon>Magnoliopsida</taxon>
        <taxon>eudicotyledons</taxon>
        <taxon>Gunneridae</taxon>
        <taxon>Pentapetalae</taxon>
        <taxon>asterids</taxon>
        <taxon>Ericales</taxon>
        <taxon>Theaceae</taxon>
        <taxon>Camellia</taxon>
    </lineage>
</organism>
<comment type="caution">
    <text evidence="1">The sequence shown here is derived from an EMBL/GenBank/DDBJ whole genome shotgun (WGS) entry which is preliminary data.</text>
</comment>
<accession>A0ACC0J356</accession>
<dbReference type="Proteomes" id="UP001060215">
    <property type="component" value="Chromosome 1"/>
</dbReference>
<proteinExistence type="predicted"/>
<sequence length="134" mass="15166">MDGMQVSTHEPVPQAEPYYFPCMDGTQESMYVLAQGSLMQMVDNIRSASLSHLGMVNNITSQSSNITSKFVDFNIDDLWILRFDYVQMFMVGSHVTGEDKYYIFRKGAYKVGPKGMLDWVPNSCQMQVEGKGNL</sequence>
<gene>
    <name evidence="1" type="ORF">LOK49_LG01G02671</name>
</gene>
<name>A0ACC0J356_9ERIC</name>
<evidence type="ECO:0000313" key="1">
    <source>
        <dbReference type="EMBL" id="KAI8031350.1"/>
    </source>
</evidence>